<feature type="chain" id="PRO_5023941420" evidence="1">
    <location>
        <begin position="22"/>
        <end position="69"/>
    </location>
</feature>
<name>A0A5J1LSY9_SALVI</name>
<proteinExistence type="predicted"/>
<keyword evidence="1" id="KW-0732">Signal</keyword>
<organism evidence="2">
    <name type="scientific">Salmonella virchow</name>
    <dbReference type="NCBI Taxonomy" id="48409"/>
    <lineage>
        <taxon>Bacteria</taxon>
        <taxon>Pseudomonadati</taxon>
        <taxon>Pseudomonadota</taxon>
        <taxon>Gammaproteobacteria</taxon>
        <taxon>Enterobacterales</taxon>
        <taxon>Enterobacteriaceae</taxon>
        <taxon>Salmonella</taxon>
    </lineage>
</organism>
<protein>
    <submittedName>
        <fullName evidence="2">Uncharacterized protein</fullName>
    </submittedName>
</protein>
<evidence type="ECO:0000256" key="1">
    <source>
        <dbReference type="SAM" id="SignalP"/>
    </source>
</evidence>
<accession>A0A5J1LSY9</accession>
<comment type="caution">
    <text evidence="2">The sequence shown here is derived from an EMBL/GenBank/DDBJ whole genome shotgun (WGS) entry which is preliminary data.</text>
</comment>
<sequence length="69" mass="7779">MKHFLRLAFVLALFDPPAAMAGEQQHCTKENEHPFIVIQCDDGTVTVVNVRNDRVAVCRKGEPCKEIKL</sequence>
<gene>
    <name evidence="2" type="ORF">A4N90_11295</name>
</gene>
<reference evidence="2" key="1">
    <citation type="submission" date="2018-07" db="EMBL/GenBank/DDBJ databases">
        <authorList>
            <person name="Ashton P.M."/>
            <person name="Dallman T."/>
            <person name="Nair S."/>
            <person name="De Pinna E."/>
            <person name="Peters T."/>
            <person name="Grant K."/>
        </authorList>
    </citation>
    <scope>NUCLEOTIDE SEQUENCE</scope>
    <source>
        <strain evidence="2">173554</strain>
    </source>
</reference>
<feature type="signal peptide" evidence="1">
    <location>
        <begin position="1"/>
        <end position="21"/>
    </location>
</feature>
<dbReference type="AlphaFoldDB" id="A0A5J1LSY9"/>
<dbReference type="EMBL" id="AALJUI010000017">
    <property type="protein sequence ID" value="EDA3550996.1"/>
    <property type="molecule type" value="Genomic_DNA"/>
</dbReference>
<evidence type="ECO:0000313" key="2">
    <source>
        <dbReference type="EMBL" id="EDA3550996.1"/>
    </source>
</evidence>